<feature type="region of interest" description="Disordered" evidence="1">
    <location>
        <begin position="158"/>
        <end position="203"/>
    </location>
</feature>
<dbReference type="Gene3D" id="2.20.70.10">
    <property type="match status" value="1"/>
</dbReference>
<dbReference type="EMBL" id="JNBR01000044">
    <property type="protein sequence ID" value="OQR99708.1"/>
    <property type="molecule type" value="Genomic_DNA"/>
</dbReference>
<gene>
    <name evidence="3" type="ORF">ACHHYP_04873</name>
</gene>
<dbReference type="SUPFAM" id="SSF51045">
    <property type="entry name" value="WW domain"/>
    <property type="match status" value="1"/>
</dbReference>
<dbReference type="PROSITE" id="PS50020">
    <property type="entry name" value="WW_DOMAIN_2"/>
    <property type="match status" value="1"/>
</dbReference>
<reference evidence="3 4" key="1">
    <citation type="journal article" date="2014" name="Genome Biol. Evol.">
        <title>The secreted proteins of Achlya hypogyna and Thraustotheca clavata identify the ancestral oomycete secretome and reveal gene acquisitions by horizontal gene transfer.</title>
        <authorList>
            <person name="Misner I."/>
            <person name="Blouin N."/>
            <person name="Leonard G."/>
            <person name="Richards T.A."/>
            <person name="Lane C.E."/>
        </authorList>
    </citation>
    <scope>NUCLEOTIDE SEQUENCE [LARGE SCALE GENOMIC DNA]</scope>
    <source>
        <strain evidence="3 4">ATCC 48635</strain>
    </source>
</reference>
<comment type="caution">
    <text evidence="3">The sequence shown here is derived from an EMBL/GenBank/DDBJ whole genome shotgun (WGS) entry which is preliminary data.</text>
</comment>
<name>A0A1V9ZNZ0_ACHHY</name>
<dbReference type="SMART" id="SM00456">
    <property type="entry name" value="WW"/>
    <property type="match status" value="1"/>
</dbReference>
<evidence type="ECO:0000256" key="1">
    <source>
        <dbReference type="SAM" id="MobiDB-lite"/>
    </source>
</evidence>
<dbReference type="InterPro" id="IPR036020">
    <property type="entry name" value="WW_dom_sf"/>
</dbReference>
<dbReference type="Proteomes" id="UP000243579">
    <property type="component" value="Unassembled WGS sequence"/>
</dbReference>
<organism evidence="3 4">
    <name type="scientific">Achlya hypogyna</name>
    <name type="common">Oomycete</name>
    <name type="synonym">Protoachlya hypogyna</name>
    <dbReference type="NCBI Taxonomy" id="1202772"/>
    <lineage>
        <taxon>Eukaryota</taxon>
        <taxon>Sar</taxon>
        <taxon>Stramenopiles</taxon>
        <taxon>Oomycota</taxon>
        <taxon>Saprolegniomycetes</taxon>
        <taxon>Saprolegniales</taxon>
        <taxon>Achlyaceae</taxon>
        <taxon>Achlya</taxon>
    </lineage>
</organism>
<dbReference type="AlphaFoldDB" id="A0A1V9ZNZ0"/>
<protein>
    <recommendedName>
        <fullName evidence="2">WW domain-containing protein</fullName>
    </recommendedName>
</protein>
<evidence type="ECO:0000259" key="2">
    <source>
        <dbReference type="PROSITE" id="PS50020"/>
    </source>
</evidence>
<proteinExistence type="predicted"/>
<dbReference type="InterPro" id="IPR001202">
    <property type="entry name" value="WW_dom"/>
</dbReference>
<dbReference type="OrthoDB" id="187617at2759"/>
<sequence>MAGVSDRFVKCPSCHVNIPKADLALDEGRAPTCTLCHKPLPAALFADAALAPAPAKTATQRRWVELKSRRGKTYYHNNETGEDRWDKPADLDVTVSVPEAAPSFMPFQDDPVKKAILLQQTKQDAKKQGIPDSVVDAMAKQQAAAEPSSIDGAIAALKKAQGSAHGSEPAMIPAPVKSPKKTAPSPAPAQEIDEVPSSSCGMM</sequence>
<keyword evidence="4" id="KW-1185">Reference proteome</keyword>
<evidence type="ECO:0000313" key="4">
    <source>
        <dbReference type="Proteomes" id="UP000243579"/>
    </source>
</evidence>
<evidence type="ECO:0000313" key="3">
    <source>
        <dbReference type="EMBL" id="OQR99708.1"/>
    </source>
</evidence>
<dbReference type="CDD" id="cd00201">
    <property type="entry name" value="WW"/>
    <property type="match status" value="1"/>
</dbReference>
<accession>A0A1V9ZNZ0</accession>
<feature type="domain" description="WW" evidence="2">
    <location>
        <begin position="57"/>
        <end position="90"/>
    </location>
</feature>
<feature type="compositionally biased region" description="Low complexity" evidence="1">
    <location>
        <begin position="173"/>
        <end position="184"/>
    </location>
</feature>
<dbReference type="Pfam" id="PF00397">
    <property type="entry name" value="WW"/>
    <property type="match status" value="1"/>
</dbReference>